<evidence type="ECO:0000256" key="5">
    <source>
        <dbReference type="HAMAP-Rule" id="MF_00445"/>
    </source>
</evidence>
<feature type="transmembrane region" description="Helical" evidence="5">
    <location>
        <begin position="317"/>
        <end position="339"/>
    </location>
</feature>
<dbReference type="GO" id="GO:0048038">
    <property type="term" value="F:quinone binding"/>
    <property type="evidence" value="ECO:0007669"/>
    <property type="project" value="UniProtKB-KW"/>
</dbReference>
<protein>
    <recommendedName>
        <fullName evidence="5">NADH-quinone oxidoreductase subunit N</fullName>
        <ecNumber evidence="5">7.1.1.-</ecNumber>
    </recommendedName>
    <alternativeName>
        <fullName evidence="5">NADH dehydrogenase I subunit N</fullName>
    </alternativeName>
    <alternativeName>
        <fullName evidence="5">NDH-1 subunit N</fullName>
    </alternativeName>
</protein>
<dbReference type="InterPro" id="IPR001750">
    <property type="entry name" value="ND/Mrp_TM"/>
</dbReference>
<evidence type="ECO:0000259" key="7">
    <source>
        <dbReference type="Pfam" id="PF00361"/>
    </source>
</evidence>
<evidence type="ECO:0000256" key="2">
    <source>
        <dbReference type="ARBA" id="ARBA00022692"/>
    </source>
</evidence>
<evidence type="ECO:0000256" key="3">
    <source>
        <dbReference type="ARBA" id="ARBA00022989"/>
    </source>
</evidence>
<feature type="transmembrane region" description="Helical" evidence="5">
    <location>
        <begin position="293"/>
        <end position="311"/>
    </location>
</feature>
<keyword evidence="11" id="KW-1185">Reference proteome</keyword>
<evidence type="ECO:0000256" key="1">
    <source>
        <dbReference type="ARBA" id="ARBA00004127"/>
    </source>
</evidence>
<comment type="similarity">
    <text evidence="5">Belongs to the complex I subunit 2 family.</text>
</comment>
<dbReference type="HAMAP" id="MF_00445">
    <property type="entry name" value="NDH1_NuoN_1"/>
    <property type="match status" value="1"/>
</dbReference>
<comment type="function">
    <text evidence="5">NDH-1 shuttles electrons from NADH, via FMN and iron-sulfur (Fe-S) centers, to quinones in the respiratory chain. The immediate electron acceptor for the enzyme in this species is believed to be a menaquinone. Couples the redox reaction to proton translocation (for every two electrons transferred, four hydrogen ions are translocated across the cytoplasmic membrane), and thus conserves the redox energy in a proton gradient.</text>
</comment>
<dbReference type="InterPro" id="IPR010096">
    <property type="entry name" value="NADH-Q_OxRdtase_suN/2"/>
</dbReference>
<feature type="transmembrane region" description="Helical" evidence="5">
    <location>
        <begin position="107"/>
        <end position="123"/>
    </location>
</feature>
<feature type="transmembrane region" description="Helical" evidence="5">
    <location>
        <begin position="78"/>
        <end position="95"/>
    </location>
</feature>
<dbReference type="PANTHER" id="PTHR22773">
    <property type="entry name" value="NADH DEHYDROGENASE"/>
    <property type="match status" value="1"/>
</dbReference>
<dbReference type="GO" id="GO:0008137">
    <property type="term" value="F:NADH dehydrogenase (ubiquinone) activity"/>
    <property type="evidence" value="ECO:0007669"/>
    <property type="project" value="InterPro"/>
</dbReference>
<evidence type="ECO:0000256" key="4">
    <source>
        <dbReference type="ARBA" id="ARBA00023136"/>
    </source>
</evidence>
<dbReference type="EMBL" id="JAIXNE010000002">
    <property type="protein sequence ID" value="MCA6075394.1"/>
    <property type="molecule type" value="Genomic_DNA"/>
</dbReference>
<dbReference type="EMBL" id="JAIXNE010000003">
    <property type="protein sequence ID" value="MCA6076571.1"/>
    <property type="molecule type" value="Genomic_DNA"/>
</dbReference>
<comment type="subunit">
    <text evidence="5">NDH-1 is composed of 14 different subunits. Subunits NuoA, H, J, K, L, M, N constitute the membrane sector of the complex.</text>
</comment>
<keyword evidence="3 5" id="KW-1133">Transmembrane helix</keyword>
<keyword evidence="4 5" id="KW-0472">Membrane</keyword>
<reference evidence="10" key="1">
    <citation type="submission" date="2021-09" db="EMBL/GenBank/DDBJ databases">
        <title>Fulvivirga sp. isolated from coastal sediment.</title>
        <authorList>
            <person name="Yu H."/>
        </authorList>
    </citation>
    <scope>NUCLEOTIDE SEQUENCE</scope>
    <source>
        <strain evidence="10">1062</strain>
    </source>
</reference>
<dbReference type="GO" id="GO:0005886">
    <property type="term" value="C:plasma membrane"/>
    <property type="evidence" value="ECO:0007669"/>
    <property type="project" value="UniProtKB-SubCell"/>
</dbReference>
<dbReference type="GO" id="GO:0050136">
    <property type="term" value="F:NADH dehydrogenase (quinone) (non-electrogenic) activity"/>
    <property type="evidence" value="ECO:0007669"/>
    <property type="project" value="UniProtKB-UniRule"/>
</dbReference>
<dbReference type="EMBL" id="JAIXNE010000004">
    <property type="protein sequence ID" value="MCA6077699.1"/>
    <property type="molecule type" value="Genomic_DNA"/>
</dbReference>
<keyword evidence="5" id="KW-0520">NAD</keyword>
<feature type="transmembrane region" description="Helical" evidence="5">
    <location>
        <begin position="402"/>
        <end position="422"/>
    </location>
</feature>
<proteinExistence type="inferred from homology"/>
<gene>
    <name evidence="5" type="primary">nuoN</name>
    <name evidence="8" type="ORF">LDX50_10965</name>
    <name evidence="9" type="ORF">LDX50_16935</name>
    <name evidence="10" type="ORF">LDX50_22655</name>
</gene>
<dbReference type="EC" id="7.1.1.-" evidence="5"/>
<sequence>MKGVAQILDNLTNLLPFLLPEVVLAVTILLVTVSTLKRGIPHQVAHIIGILGILVSLVLSQMNSTYLPGDWFTFDESAIWWKTLLDSAVVAILLFRTSRHLRTISGEYVIITLMMLLGAHFLVMANHLFLVYLSVEIMSLSGYMLVALPLFRKNIDAGFKYLVFGAVSSALMLYGISLFYGLEGNLSLAVANSLSDHWSTPLGYTVLVLISFGLMFKVAAVPFHIWVPDVYEATPMPVITLLSTVPKVAAIAFLLRWTDFLTESMYVTAILAGLSMLAGNFGALRQQHMKRMMGFSAIAHTGFMLAGLLLVRDNPAYVYFYAATYVLMTVGAFHLLNYYEIRFGTETLEDMTGASAVSGWKTVSMVIWMIALTGLPPTAGFTAKLFLFGGLAEIYSVLEDSYILWLLLFAVVNAVISLAYYLKIPYYMIFRKSEAQLWSAEKIWTKENFLGTILVLAVLIIFFKPEWLMGSINSISFVP</sequence>
<feature type="domain" description="NADH:quinone oxidoreductase/Mrp antiporter transmembrane" evidence="7">
    <location>
        <begin position="125"/>
        <end position="396"/>
    </location>
</feature>
<organism evidence="10 11">
    <name type="scientific">Fulvivirga sedimenti</name>
    <dbReference type="NCBI Taxonomy" id="2879465"/>
    <lineage>
        <taxon>Bacteria</taxon>
        <taxon>Pseudomonadati</taxon>
        <taxon>Bacteroidota</taxon>
        <taxon>Cytophagia</taxon>
        <taxon>Cytophagales</taxon>
        <taxon>Fulvivirgaceae</taxon>
        <taxon>Fulvivirga</taxon>
    </lineage>
</organism>
<feature type="transmembrane region" description="Helical" evidence="5">
    <location>
        <begin position="162"/>
        <end position="182"/>
    </location>
</feature>
<evidence type="ECO:0000313" key="8">
    <source>
        <dbReference type="EMBL" id="MCA6075394.1"/>
    </source>
</evidence>
<dbReference type="GO" id="GO:0042773">
    <property type="term" value="P:ATP synthesis coupled electron transport"/>
    <property type="evidence" value="ECO:0007669"/>
    <property type="project" value="InterPro"/>
</dbReference>
<feature type="transmembrane region" description="Helical" evidence="5">
    <location>
        <begin position="443"/>
        <end position="463"/>
    </location>
</feature>
<keyword evidence="5" id="KW-0813">Transport</keyword>
<name>A0A9X1HWD0_9BACT</name>
<dbReference type="Proteomes" id="UP001139409">
    <property type="component" value="Unassembled WGS sequence"/>
</dbReference>
<evidence type="ECO:0000256" key="6">
    <source>
        <dbReference type="RuleBase" id="RU000320"/>
    </source>
</evidence>
<feature type="transmembrane region" description="Helical" evidence="5">
    <location>
        <begin position="45"/>
        <end position="66"/>
    </location>
</feature>
<keyword evidence="5" id="KW-0874">Quinone</keyword>
<feature type="transmembrane region" description="Helical" evidence="5">
    <location>
        <begin position="202"/>
        <end position="226"/>
    </location>
</feature>
<comment type="subcellular location">
    <subcellularLocation>
        <location evidence="5">Cell membrane</location>
        <topology evidence="5">Multi-pass membrane protein</topology>
    </subcellularLocation>
    <subcellularLocation>
        <location evidence="1">Endomembrane system</location>
        <topology evidence="1">Multi-pass membrane protein</topology>
    </subcellularLocation>
    <subcellularLocation>
        <location evidence="6">Membrane</location>
        <topology evidence="6">Multi-pass membrane protein</topology>
    </subcellularLocation>
</comment>
<keyword evidence="5" id="KW-1278">Translocase</keyword>
<dbReference type="RefSeq" id="WP_225698496.1">
    <property type="nucleotide sequence ID" value="NZ_JAIXNE010000002.1"/>
</dbReference>
<dbReference type="GO" id="GO:0012505">
    <property type="term" value="C:endomembrane system"/>
    <property type="evidence" value="ECO:0007669"/>
    <property type="project" value="UniProtKB-SubCell"/>
</dbReference>
<dbReference type="PROSITE" id="PS00549">
    <property type="entry name" value="BACTERIOFERRITIN"/>
    <property type="match status" value="1"/>
</dbReference>
<feature type="transmembrane region" description="Helical" evidence="5">
    <location>
        <begin position="264"/>
        <end position="281"/>
    </location>
</feature>
<dbReference type="Pfam" id="PF00361">
    <property type="entry name" value="Proton_antipo_M"/>
    <property type="match status" value="1"/>
</dbReference>
<comment type="catalytic activity">
    <reaction evidence="5">
        <text>a quinone + NADH + 5 H(+)(in) = a quinol + NAD(+) + 4 H(+)(out)</text>
        <dbReference type="Rhea" id="RHEA:57888"/>
        <dbReference type="ChEBI" id="CHEBI:15378"/>
        <dbReference type="ChEBI" id="CHEBI:24646"/>
        <dbReference type="ChEBI" id="CHEBI:57540"/>
        <dbReference type="ChEBI" id="CHEBI:57945"/>
        <dbReference type="ChEBI" id="CHEBI:132124"/>
    </reaction>
</comment>
<feature type="transmembrane region" description="Helical" evidence="5">
    <location>
        <begin position="360"/>
        <end position="382"/>
    </location>
</feature>
<accession>A0A9X1HWD0</accession>
<dbReference type="AlphaFoldDB" id="A0A9X1HWD0"/>
<keyword evidence="5" id="KW-1003">Cell membrane</keyword>
<comment type="caution">
    <text evidence="10">The sequence shown here is derived from an EMBL/GenBank/DDBJ whole genome shotgun (WGS) entry which is preliminary data.</text>
</comment>
<keyword evidence="2 5" id="KW-0812">Transmembrane</keyword>
<feature type="transmembrane region" description="Helical" evidence="5">
    <location>
        <begin position="129"/>
        <end position="150"/>
    </location>
</feature>
<feature type="transmembrane region" description="Helical" evidence="5">
    <location>
        <begin position="238"/>
        <end position="258"/>
    </location>
</feature>
<evidence type="ECO:0000313" key="10">
    <source>
        <dbReference type="EMBL" id="MCA6077699.1"/>
    </source>
</evidence>
<evidence type="ECO:0000313" key="11">
    <source>
        <dbReference type="Proteomes" id="UP001139409"/>
    </source>
</evidence>
<feature type="transmembrane region" description="Helical" evidence="5">
    <location>
        <begin position="14"/>
        <end position="33"/>
    </location>
</feature>
<evidence type="ECO:0000313" key="9">
    <source>
        <dbReference type="EMBL" id="MCA6076571.1"/>
    </source>
</evidence>